<dbReference type="RefSeq" id="WP_132189306.1">
    <property type="nucleotide sequence ID" value="NZ_SLWM01000005.1"/>
</dbReference>
<gene>
    <name evidence="2" type="ORF">EV644_105429</name>
</gene>
<dbReference type="InterPro" id="IPR037401">
    <property type="entry name" value="SnoaL-like"/>
</dbReference>
<dbReference type="Proteomes" id="UP000295818">
    <property type="component" value="Unassembled WGS sequence"/>
</dbReference>
<organism evidence="2 3">
    <name type="scientific">Kribbella orskensis</name>
    <dbReference type="NCBI Taxonomy" id="2512216"/>
    <lineage>
        <taxon>Bacteria</taxon>
        <taxon>Bacillati</taxon>
        <taxon>Actinomycetota</taxon>
        <taxon>Actinomycetes</taxon>
        <taxon>Propionibacteriales</taxon>
        <taxon>Kribbellaceae</taxon>
        <taxon>Kribbella</taxon>
    </lineage>
</organism>
<dbReference type="EMBL" id="SLWM01000005">
    <property type="protein sequence ID" value="TCO24395.1"/>
    <property type="molecule type" value="Genomic_DNA"/>
</dbReference>
<feature type="domain" description="SnoaL-like" evidence="1">
    <location>
        <begin position="11"/>
        <end position="121"/>
    </location>
</feature>
<sequence>MDHKTAQGWLDRYVEAWLSYDPGDIAGLFSEDVQYRYHPYDEPIVGRAAVVASWLGEAGSDNASTRDAPGTYEAEYSPVAVDGDAVVATGVSQYREVPGGPVVKAYENCFVMRFDGAGRCREFTEYFLRRP</sequence>
<dbReference type="InterPro" id="IPR032710">
    <property type="entry name" value="NTF2-like_dom_sf"/>
</dbReference>
<dbReference type="Pfam" id="PF12680">
    <property type="entry name" value="SnoaL_2"/>
    <property type="match status" value="1"/>
</dbReference>
<protein>
    <submittedName>
        <fullName evidence="2">SnoaL-like protein</fullName>
    </submittedName>
</protein>
<reference evidence="2 3" key="1">
    <citation type="journal article" date="2015" name="Stand. Genomic Sci.">
        <title>Genomic Encyclopedia of Bacterial and Archaeal Type Strains, Phase III: the genomes of soil and plant-associated and newly described type strains.</title>
        <authorList>
            <person name="Whitman W.B."/>
            <person name="Woyke T."/>
            <person name="Klenk H.P."/>
            <person name="Zhou Y."/>
            <person name="Lilburn T.G."/>
            <person name="Beck B.J."/>
            <person name="De Vos P."/>
            <person name="Vandamme P."/>
            <person name="Eisen J.A."/>
            <person name="Garrity G."/>
            <person name="Hugenholtz P."/>
            <person name="Kyrpides N.C."/>
        </authorList>
    </citation>
    <scope>NUCLEOTIDE SEQUENCE [LARGE SCALE GENOMIC DNA]</scope>
    <source>
        <strain evidence="2 3">VKM Ac-2538</strain>
    </source>
</reference>
<evidence type="ECO:0000313" key="3">
    <source>
        <dbReference type="Proteomes" id="UP000295818"/>
    </source>
</evidence>
<evidence type="ECO:0000313" key="2">
    <source>
        <dbReference type="EMBL" id="TCO24395.1"/>
    </source>
</evidence>
<keyword evidence="3" id="KW-1185">Reference proteome</keyword>
<dbReference type="SUPFAM" id="SSF54427">
    <property type="entry name" value="NTF2-like"/>
    <property type="match status" value="1"/>
</dbReference>
<accession>A0ABY2BM19</accession>
<comment type="caution">
    <text evidence="2">The sequence shown here is derived from an EMBL/GenBank/DDBJ whole genome shotgun (WGS) entry which is preliminary data.</text>
</comment>
<evidence type="ECO:0000259" key="1">
    <source>
        <dbReference type="Pfam" id="PF12680"/>
    </source>
</evidence>
<proteinExistence type="predicted"/>
<name>A0ABY2BM19_9ACTN</name>
<dbReference type="Gene3D" id="3.10.450.50">
    <property type="match status" value="1"/>
</dbReference>